<evidence type="ECO:0000256" key="1">
    <source>
        <dbReference type="SAM" id="MobiDB-lite"/>
    </source>
</evidence>
<dbReference type="AlphaFoldDB" id="A0A6H0A1B6"/>
<dbReference type="RefSeq" id="WP_031884045.1">
    <property type="nucleotide sequence ID" value="NZ_CP054441.1"/>
</dbReference>
<reference evidence="3" key="1">
    <citation type="submission" date="2020-01" db="EMBL/GenBank/DDBJ databases">
        <title>Characterization of a novel vga gene recovered from a Staphylococcus saprophyticus causing a community-acquired urinary tract infection: Report from SENTRY Antimicrobial Surveillance Program 2017.</title>
        <authorList>
            <person name="Deshpande L.M."/>
            <person name="Cantrell L."/>
            <person name="Romero J.R."/>
            <person name="Carvalhaes C."/>
            <person name="Sader H.S."/>
            <person name="Mendes R.E."/>
        </authorList>
    </citation>
    <scope>NUCLEOTIDE SEQUENCE</scope>
    <source>
        <strain evidence="3">1005578</strain>
        <plasmid evidence="3">p1005578_vga</plasmid>
    </source>
</reference>
<keyword evidence="2" id="KW-0812">Transmembrane</keyword>
<feature type="compositionally biased region" description="Basic and acidic residues" evidence="1">
    <location>
        <begin position="232"/>
        <end position="247"/>
    </location>
</feature>
<name>A0A6H0A1B6_STASA</name>
<accession>A0A6H0A1B6</accession>
<feature type="transmembrane region" description="Helical" evidence="2">
    <location>
        <begin position="21"/>
        <end position="43"/>
    </location>
</feature>
<evidence type="ECO:0000256" key="2">
    <source>
        <dbReference type="SAM" id="Phobius"/>
    </source>
</evidence>
<evidence type="ECO:0000313" key="3">
    <source>
        <dbReference type="EMBL" id="QIS31343.1"/>
    </source>
</evidence>
<feature type="compositionally biased region" description="Basic and acidic residues" evidence="1">
    <location>
        <begin position="196"/>
        <end position="225"/>
    </location>
</feature>
<proteinExistence type="predicted"/>
<sequence length="283" mass="32745">MKELFTAFRSDKTSIKGKGSWLFYGLTAFVVLASLLLLFGHFYTEDEVTNANTEVGKWNDLSASGKVKIDKWEWNKSNHTMDLVLQYHDDINQSKDIKRSYEMIPNTTPNQTVDYKVIAKTDNKQAIRIYDVKKGFEVMVVKVFENSGSESGKGEEITKLLGNEKKVKTNDSSKDMSKEDYQLEFVQNDIDDTLNSKKDLEESKEKTEKKISKTKNEINELESEKSYQTGTEKTETDSKIESKKTDIDSYNTEIDDYKEQIKQSDEKVKLLKQKYNDTKKYTQ</sequence>
<keyword evidence="3" id="KW-0614">Plasmid</keyword>
<keyword evidence="2" id="KW-0472">Membrane</keyword>
<protein>
    <submittedName>
        <fullName evidence="3">Uncharacterized protein</fullName>
    </submittedName>
</protein>
<keyword evidence="2" id="KW-1133">Transmembrane helix</keyword>
<dbReference type="EMBL" id="MN909556">
    <property type="protein sequence ID" value="QIS31343.1"/>
    <property type="molecule type" value="Genomic_DNA"/>
</dbReference>
<geneLocation type="plasmid" evidence="3">
    <name>p1005578_vga</name>
</geneLocation>
<organism evidence="3">
    <name type="scientific">Staphylococcus saprophyticus</name>
    <dbReference type="NCBI Taxonomy" id="29385"/>
    <lineage>
        <taxon>Bacteria</taxon>
        <taxon>Bacillati</taxon>
        <taxon>Bacillota</taxon>
        <taxon>Bacilli</taxon>
        <taxon>Bacillales</taxon>
        <taxon>Staphylococcaceae</taxon>
        <taxon>Staphylococcus</taxon>
    </lineage>
</organism>
<feature type="region of interest" description="Disordered" evidence="1">
    <location>
        <begin position="196"/>
        <end position="253"/>
    </location>
</feature>